<name>A0AAE3GS07_9CYAN</name>
<reference evidence="1" key="1">
    <citation type="submission" date="2022-06" db="EMBL/GenBank/DDBJ databases">
        <title>New cyanobacteria of genus Symplocastrum in benthos of Lake Baikal.</title>
        <authorList>
            <person name="Sorokovikova E."/>
            <person name="Tikhonova I."/>
            <person name="Krasnopeev A."/>
            <person name="Evseev P."/>
            <person name="Gladkikh A."/>
            <person name="Belykh O."/>
        </authorList>
    </citation>
    <scope>NUCLEOTIDE SEQUENCE</scope>
    <source>
        <strain evidence="1">BBK-W-15</strain>
    </source>
</reference>
<evidence type="ECO:0000313" key="2">
    <source>
        <dbReference type="Proteomes" id="UP001204953"/>
    </source>
</evidence>
<keyword evidence="2" id="KW-1185">Reference proteome</keyword>
<organism evidence="1 2">
    <name type="scientific">Limnofasciculus baicalensis BBK-W-15</name>
    <dbReference type="NCBI Taxonomy" id="2699891"/>
    <lineage>
        <taxon>Bacteria</taxon>
        <taxon>Bacillati</taxon>
        <taxon>Cyanobacteriota</taxon>
        <taxon>Cyanophyceae</taxon>
        <taxon>Coleofasciculales</taxon>
        <taxon>Coleofasciculaceae</taxon>
        <taxon>Limnofasciculus</taxon>
        <taxon>Limnofasciculus baicalensis</taxon>
    </lineage>
</organism>
<comment type="caution">
    <text evidence="1">The sequence shown here is derived from an EMBL/GenBank/DDBJ whole genome shotgun (WGS) entry which is preliminary data.</text>
</comment>
<dbReference type="AlphaFoldDB" id="A0AAE3GS07"/>
<dbReference type="EMBL" id="JAMZMM010000074">
    <property type="protein sequence ID" value="MCP2728778.1"/>
    <property type="molecule type" value="Genomic_DNA"/>
</dbReference>
<dbReference type="InterPro" id="IPR011990">
    <property type="entry name" value="TPR-like_helical_dom_sf"/>
</dbReference>
<proteinExistence type="predicted"/>
<dbReference type="Proteomes" id="UP001204953">
    <property type="component" value="Unassembled WGS sequence"/>
</dbReference>
<sequence>MIEEVIEAFKNKDYQTAARLLRQLAQDEPNNPWVQIYIAHLHEVKQQLKEAETIYRKLLIDSTNPKIISQARQGLKRLETIEKEERKQALNQANADPNNQQFGVLLLEPIDPQNKSNAAKTLAKIMQIDPYTARLQLPTRGWRIYRTGPVGELQFYASSLQSGSIPCFWVKLVDIQNINIFNVKYFSESNSIKTTIICQNPHGEVGSLTFNWSEVTQSVEGRLPLFEQVVDVDARHKLQRKTKTLDYINFCDLHLPARKSILRINDLQYQFQQGIRLSSKTENTQNGAIKIPILSQATNRINWNKLRNFINLQLPQIPIWSDFTSFAETAIDYKEMLSRLPAHIDLLRREETPWDSAFQLYSGLAFLKNTY</sequence>
<dbReference type="SUPFAM" id="SSF48452">
    <property type="entry name" value="TPR-like"/>
    <property type="match status" value="1"/>
</dbReference>
<accession>A0AAE3GS07</accession>
<dbReference type="Pfam" id="PF14559">
    <property type="entry name" value="TPR_19"/>
    <property type="match status" value="1"/>
</dbReference>
<protein>
    <submittedName>
        <fullName evidence="1">Tetratricopeptide repeat protein</fullName>
    </submittedName>
</protein>
<dbReference type="RefSeq" id="WP_254011570.1">
    <property type="nucleotide sequence ID" value="NZ_JAMZMM010000074.1"/>
</dbReference>
<gene>
    <name evidence="1" type="ORF">NJ959_09900</name>
</gene>
<dbReference type="Gene3D" id="1.25.40.10">
    <property type="entry name" value="Tetratricopeptide repeat domain"/>
    <property type="match status" value="1"/>
</dbReference>
<evidence type="ECO:0000313" key="1">
    <source>
        <dbReference type="EMBL" id="MCP2728778.1"/>
    </source>
</evidence>